<organism evidence="1 2">
    <name type="scientific">Brassica napus</name>
    <name type="common">Rape</name>
    <dbReference type="NCBI Taxonomy" id="3708"/>
    <lineage>
        <taxon>Eukaryota</taxon>
        <taxon>Viridiplantae</taxon>
        <taxon>Streptophyta</taxon>
        <taxon>Embryophyta</taxon>
        <taxon>Tracheophyta</taxon>
        <taxon>Spermatophyta</taxon>
        <taxon>Magnoliopsida</taxon>
        <taxon>eudicotyledons</taxon>
        <taxon>Gunneridae</taxon>
        <taxon>Pentapetalae</taxon>
        <taxon>rosids</taxon>
        <taxon>malvids</taxon>
        <taxon>Brassicales</taxon>
        <taxon>Brassicaceae</taxon>
        <taxon>Brassiceae</taxon>
        <taxon>Brassica</taxon>
    </lineage>
</organism>
<comment type="caution">
    <text evidence="1">The sequence shown here is derived from an EMBL/GenBank/DDBJ whole genome shotgun (WGS) entry which is preliminary data.</text>
</comment>
<gene>
    <name evidence="1" type="ORF">HID58_043564</name>
</gene>
<protein>
    <submittedName>
        <fullName evidence="1">Uncharacterized protein</fullName>
    </submittedName>
</protein>
<feature type="non-terminal residue" evidence="1">
    <location>
        <position position="1"/>
    </location>
</feature>
<name>A0ABQ8BGX8_BRANA</name>
<dbReference type="Proteomes" id="UP000824890">
    <property type="component" value="Unassembled WGS sequence"/>
</dbReference>
<accession>A0ABQ8BGX8</accession>
<evidence type="ECO:0000313" key="1">
    <source>
        <dbReference type="EMBL" id="KAH0904061.1"/>
    </source>
</evidence>
<evidence type="ECO:0000313" key="2">
    <source>
        <dbReference type="Proteomes" id="UP000824890"/>
    </source>
</evidence>
<sequence length="76" mass="8497">HMLPSVEPFGVPSRSIGQLRGNRTLVGRVVLQFRVLLASLKSFPFVILDVKQQYFSVPGLGEYGLTWSHASFDDSF</sequence>
<reference evidence="1 2" key="1">
    <citation type="submission" date="2021-05" db="EMBL/GenBank/DDBJ databases">
        <title>Genome Assembly of Synthetic Allotetraploid Brassica napus Reveals Homoeologous Exchanges between Subgenomes.</title>
        <authorList>
            <person name="Davis J.T."/>
        </authorList>
    </citation>
    <scope>NUCLEOTIDE SEQUENCE [LARGE SCALE GENOMIC DNA]</scope>
    <source>
        <strain evidence="2">cv. Da-Ae</strain>
        <tissue evidence="1">Seedling</tissue>
    </source>
</reference>
<proteinExistence type="predicted"/>
<keyword evidence="2" id="KW-1185">Reference proteome</keyword>
<dbReference type="EMBL" id="JAGKQM010000011">
    <property type="protein sequence ID" value="KAH0904061.1"/>
    <property type="molecule type" value="Genomic_DNA"/>
</dbReference>